<accession>A0A2W6HW72</accession>
<organism evidence="1 2">
    <name type="scientific">Stenotrophomonas maltophilia</name>
    <name type="common">Pseudomonas maltophilia</name>
    <name type="synonym">Xanthomonas maltophilia</name>
    <dbReference type="NCBI Taxonomy" id="40324"/>
    <lineage>
        <taxon>Bacteria</taxon>
        <taxon>Pseudomonadati</taxon>
        <taxon>Pseudomonadota</taxon>
        <taxon>Gammaproteobacteria</taxon>
        <taxon>Lysobacterales</taxon>
        <taxon>Lysobacteraceae</taxon>
        <taxon>Stenotrophomonas</taxon>
        <taxon>Stenotrophomonas maltophilia group</taxon>
    </lineage>
</organism>
<proteinExistence type="predicted"/>
<dbReference type="AlphaFoldDB" id="A0A2W6HW72"/>
<gene>
    <name evidence="1" type="ORF">A7X83_01670</name>
</gene>
<comment type="caution">
    <text evidence="1">The sequence shown here is derived from an EMBL/GenBank/DDBJ whole genome shotgun (WGS) entry which is preliminary data.</text>
</comment>
<protein>
    <submittedName>
        <fullName evidence="1">Uncharacterized protein</fullName>
    </submittedName>
</protein>
<evidence type="ECO:0000313" key="1">
    <source>
        <dbReference type="EMBL" id="PZS87678.1"/>
    </source>
</evidence>
<sequence length="80" mass="9012">MSHEEFTDTEALLAADRFLIVKTDYGFRLSLATNFMATGKFLSNIRDCVLLVNESVERGHKVFMRKRPHGSSRVPPTPSA</sequence>
<evidence type="ECO:0000313" key="2">
    <source>
        <dbReference type="Proteomes" id="UP000249614"/>
    </source>
</evidence>
<name>A0A2W6HW72_STEMA</name>
<dbReference type="EMBL" id="LXXM01000226">
    <property type="protein sequence ID" value="PZS87678.1"/>
    <property type="molecule type" value="Genomic_DNA"/>
</dbReference>
<dbReference type="Proteomes" id="UP000249614">
    <property type="component" value="Unassembled WGS sequence"/>
</dbReference>
<reference evidence="1 2" key="1">
    <citation type="submission" date="2016-05" db="EMBL/GenBank/DDBJ databases">
        <authorList>
            <person name="Lavstsen T."/>
            <person name="Jespersen J.S."/>
        </authorList>
    </citation>
    <scope>NUCLEOTIDE SEQUENCE [LARGE SCALE GENOMIC DNA]</scope>
    <source>
        <strain evidence="1 2">SM-5815</strain>
    </source>
</reference>